<dbReference type="OrthoDB" id="4301067at2759"/>
<feature type="transmembrane region" description="Helical" evidence="1">
    <location>
        <begin position="1229"/>
        <end position="1250"/>
    </location>
</feature>
<name>A0A1V6RTM6_9EURO</name>
<organism evidence="2 3">
    <name type="scientific">Penicillium vulpinum</name>
    <dbReference type="NCBI Taxonomy" id="29845"/>
    <lineage>
        <taxon>Eukaryota</taxon>
        <taxon>Fungi</taxon>
        <taxon>Dikarya</taxon>
        <taxon>Ascomycota</taxon>
        <taxon>Pezizomycotina</taxon>
        <taxon>Eurotiomycetes</taxon>
        <taxon>Eurotiomycetidae</taxon>
        <taxon>Eurotiales</taxon>
        <taxon>Aspergillaceae</taxon>
        <taxon>Penicillium</taxon>
    </lineage>
</organism>
<evidence type="ECO:0000313" key="2">
    <source>
        <dbReference type="EMBL" id="OQE04763.1"/>
    </source>
</evidence>
<evidence type="ECO:0000313" key="3">
    <source>
        <dbReference type="Proteomes" id="UP000191518"/>
    </source>
</evidence>
<keyword evidence="1" id="KW-0812">Transmembrane</keyword>
<feature type="transmembrane region" description="Helical" evidence="1">
    <location>
        <begin position="1262"/>
        <end position="1292"/>
    </location>
</feature>
<evidence type="ECO:0000256" key="1">
    <source>
        <dbReference type="SAM" id="Phobius"/>
    </source>
</evidence>
<comment type="caution">
    <text evidence="2">The sequence shown here is derived from an EMBL/GenBank/DDBJ whole genome shotgun (WGS) entry which is preliminary data.</text>
</comment>
<keyword evidence="1" id="KW-1133">Transmembrane helix</keyword>
<dbReference type="EMBL" id="MDYP01000030">
    <property type="protein sequence ID" value="OQE04763.1"/>
    <property type="molecule type" value="Genomic_DNA"/>
</dbReference>
<protein>
    <submittedName>
        <fullName evidence="2">Uncharacterized protein</fullName>
    </submittedName>
</protein>
<gene>
    <name evidence="2" type="ORF">PENVUL_c030G08923</name>
</gene>
<keyword evidence="1" id="KW-0472">Membrane</keyword>
<dbReference type="Proteomes" id="UP000191518">
    <property type="component" value="Unassembled WGS sequence"/>
</dbReference>
<accession>A0A1V6RTM6</accession>
<feature type="transmembrane region" description="Helical" evidence="1">
    <location>
        <begin position="1298"/>
        <end position="1320"/>
    </location>
</feature>
<proteinExistence type="predicted"/>
<sequence>MPDEAFEEVVFKGTIALEAFPLDEFVNRLHNKVRACIGSENNSDAVQKHIDRAPHYFSEGSDGDSLYLDGFLAYYLLYGLLLSAASDRIASVDSNLDSDNLKRFGNSKLRYLKPLINPMSFCLGEHVNTQLRSQGKCDLNEIYQIEGFKNFVLDQITADEFIARGNDLFSIVWLLLADYFQNREFAFRISPAPGPEFDNKASQKIMIRWSYNLPATEDKGNLAEMDKIATFCGKVDTISICPPNATTGLQRSSPVTTEIKSFYIKVIKTPNDVSHTKDLKDSLEPLADNQEVMNEWKSYCDALTSSWEIQVRHYWNAELFRLQDGKSREVKFWIATASNNQWNMYLWDSYLPILGNKYDKRSKSTPACRISAGVLITPCDGKPWLVEDVPFADQILTQASPNSSVTAIGYIINRPMQTKLIRFNGESLSFPSSWVFHSPTGLRVVNREAAQRLNLFQIGQLNVRHIVFHPQEDEHDAVHTKGIEQTKENALDRVCILKFPGYEQALHTYGYLLETNVPGHTLKQTTYMLRKVPDSRILGILSHWIETRPMLKRFGSQCINEQLNWELFGQYKSPDDRSPKLKRSASFGDHPKIEQVRSRPTRVAIECIARGFSLTAHHPSRLLAGYELSTLILADCYLLIQDKVQIWNAYDFQDRSFHWTRELKQQILFGDGSVQIDLRTISGNGAIHLSPDPDAQAMLVRDQLHLFLAHAQNLKTLHTTQHASEDTWKVLSTYNVTLDQSLWPADTEQTKLVEPIDEGTFEDGYIVSSANLRSCALCLPLVEQFRDQINQKFSQKLELFYKTISQFRDGLESFKVLSSCAPLVHFVSAAWLDPKNEFCVGFQPNLDIDVTLPTLFQQMNIAFGVKYENFTGYLFGYDLVKRGYMGERTLAKGTAQTSSAADRVRFKISQAYASIFKLAVPGLLDEKLQPALVIKNFLKATEETIDNLMQLTSYQVAVLYNDMHQYIQQMMHYHIDNKERKQILRDEKPIIDRDIPESLVDNLPSKLKAFFKEKHAPASVCRYPGRTQKNSGSFADQRMKAAFGGSALFKGTGEAFDKLCSKILDKLPGIGKLKGLSSICMTSVSLVSASVSLWGLVENWDSVSDAGKATVIIEAIGMVTDASGKAIDAFKSFASKPALTAAGQINTKALDESRLSKTRGSNKRLSNVAQEILGGEKFRTAIGGGICGEEVPMEGGANETWGQDVSNDAEDILPEYKDAAKKSNIPGNILQIFNVVLGVGLLLAILFSLADDWNSMSDTGKILGVLSAIVQGLTVLLDIVEFAAETGVIAIIGTMSEVLPIFGTVLTVTGIVLMITQVFVNPFITRQPPTSSIQDLINNVGHALIKSFDPLPKTQLEYSISSTSVNANSVTTLMTEGLNNTKREATLSHTSVNLYSGDDDVRLFQNDADFVQLVLDDDSNQNSSGYTYATPQEVTAGQLPVPDKLGNNSNYYQDNLQKASLPKHDSTAITSLLLKSGEKLNSVLTAVVNKKGYDKEKSTSWIEVIQTKLKVKCRYQFKVMRV</sequence>
<reference evidence="3" key="1">
    <citation type="journal article" date="2017" name="Nat. Microbiol.">
        <title>Global analysis of biosynthetic gene clusters reveals vast potential of secondary metabolite production in Penicillium species.</title>
        <authorList>
            <person name="Nielsen J.C."/>
            <person name="Grijseels S."/>
            <person name="Prigent S."/>
            <person name="Ji B."/>
            <person name="Dainat J."/>
            <person name="Nielsen K.F."/>
            <person name="Frisvad J.C."/>
            <person name="Workman M."/>
            <person name="Nielsen J."/>
        </authorList>
    </citation>
    <scope>NUCLEOTIDE SEQUENCE [LARGE SCALE GENOMIC DNA]</scope>
    <source>
        <strain evidence="3">IBT 29486</strain>
    </source>
</reference>
<keyword evidence="3" id="KW-1185">Reference proteome</keyword>